<evidence type="ECO:0000256" key="5">
    <source>
        <dbReference type="ARBA" id="ARBA00023002"/>
    </source>
</evidence>
<feature type="transmembrane region" description="Helical" evidence="6">
    <location>
        <begin position="622"/>
        <end position="641"/>
    </location>
</feature>
<dbReference type="EMBL" id="MU853354">
    <property type="protein sequence ID" value="KAK4109830.1"/>
    <property type="molecule type" value="Genomic_DNA"/>
</dbReference>
<accession>A0AAN6QGJ2</accession>
<dbReference type="Gene3D" id="3.50.50.60">
    <property type="entry name" value="FAD/NAD(P)-binding domain"/>
    <property type="match status" value="1"/>
</dbReference>
<evidence type="ECO:0000256" key="2">
    <source>
        <dbReference type="ARBA" id="ARBA00007992"/>
    </source>
</evidence>
<dbReference type="AlphaFoldDB" id="A0AAN6QGJ2"/>
<dbReference type="PRINTS" id="PR00420">
    <property type="entry name" value="RNGMNOXGNASE"/>
</dbReference>
<reference evidence="8" key="2">
    <citation type="submission" date="2023-05" db="EMBL/GenBank/DDBJ databases">
        <authorList>
            <consortium name="Lawrence Berkeley National Laboratory"/>
            <person name="Steindorff A."/>
            <person name="Hensen N."/>
            <person name="Bonometti L."/>
            <person name="Westerberg I."/>
            <person name="Brannstrom I.O."/>
            <person name="Guillou S."/>
            <person name="Cros-Aarteil S."/>
            <person name="Calhoun S."/>
            <person name="Haridas S."/>
            <person name="Kuo A."/>
            <person name="Mondo S."/>
            <person name="Pangilinan J."/>
            <person name="Riley R."/>
            <person name="Labutti K."/>
            <person name="Andreopoulos B."/>
            <person name="Lipzen A."/>
            <person name="Chen C."/>
            <person name="Yanf M."/>
            <person name="Daum C."/>
            <person name="Ng V."/>
            <person name="Clum A."/>
            <person name="Ohm R."/>
            <person name="Martin F."/>
            <person name="Silar P."/>
            <person name="Natvig D."/>
            <person name="Lalanne C."/>
            <person name="Gautier V."/>
            <person name="Ament-Velasquez S.L."/>
            <person name="Kruys A."/>
            <person name="Hutchinson M.I."/>
            <person name="Powell A.J."/>
            <person name="Barry K."/>
            <person name="Miller A.N."/>
            <person name="Grigoriev I.V."/>
            <person name="Debuchy R."/>
            <person name="Gladieux P."/>
            <person name="Thoren M.H."/>
            <person name="Johannesson H."/>
        </authorList>
    </citation>
    <scope>NUCLEOTIDE SEQUENCE</scope>
    <source>
        <strain evidence="8">CBS 508.74</strain>
    </source>
</reference>
<evidence type="ECO:0000256" key="4">
    <source>
        <dbReference type="ARBA" id="ARBA00022827"/>
    </source>
</evidence>
<sequence>MGETSKMQDADGLRVIVVGGGVAGLTLANALEQANVDYVLLERRGEVAIQLGASIGIFPNSARILDQLGVWKTVEEESEPISIVHSRDSTGRLIAEPDESSAMSRKRTGYDTAWGERQKLLRALYENLKDRSKVLVNKGLADIEHEADGVTAVCEDGSSFRGDILIGTDGVFSKTRTKMWEFAEPYHPELVKRDRNCLISEYNCLFGIAYLKGNTGLKPGDLDTSYNPGRCALTIAAEGNKIYFFAQERLSTTYRLGSIPRYTQEETEAFIARNGDIVIRPGPNRLTVADLCKHAITYRLVAIEEAKFKLWHWGRIACAGDSIHKATPNLGIGGNAAIESAAALANGIKRLSDSCGREGRRPTQQEVELMLAEYQKTREVRAAGVVDASWALARAHNIESLKDRFIVYQVMPRFAEFLTERLAGSMIGATKLDYLPLPMRSLTGTRPFNPSQGEGLQESRLKRMLLALPLLGLAFAAFFVMDARPSIQWAEELRDSGVVQLETGSVPILRSFYGIKGFDDLFSLLNTYFFPSVYGYDSASRRQVISFLTDGTVLLTIWMFESVRRANKLTPLQWPNLFALLGQFIGIGCAAPLYCFLHYTLSPIESFASLDQRLTNVRWSRAALPAVLLAYLVPLYITMVWPDLAARQLLLFIWQLYPVWLSLTLYAVSRLWPDTEKTDRVHGVHRDRPTMRWYVGSASVLASAVWLWAAWLPAGQGHGLFQGIREVFLPGGLPRSRTSLVEFTGEFLRWDEVFGFGSHLVWLGYLYWDLTAAGMLKEGWLRMMGLGVLSLLALGPGATLGLGWLWREEILATRRHRDALTVESVGRLHGKFRKD</sequence>
<keyword evidence="6" id="KW-0812">Transmembrane</keyword>
<dbReference type="PANTHER" id="PTHR47356">
    <property type="entry name" value="FAD-DEPENDENT MONOOXYGENASE ASQG-RELATED"/>
    <property type="match status" value="1"/>
</dbReference>
<proteinExistence type="inferred from homology"/>
<comment type="caution">
    <text evidence="8">The sequence shown here is derived from an EMBL/GenBank/DDBJ whole genome shotgun (WGS) entry which is preliminary data.</text>
</comment>
<dbReference type="Proteomes" id="UP001302812">
    <property type="component" value="Unassembled WGS sequence"/>
</dbReference>
<reference evidence="8" key="1">
    <citation type="journal article" date="2023" name="Mol. Phylogenet. Evol.">
        <title>Genome-scale phylogeny and comparative genomics of the fungal order Sordariales.</title>
        <authorList>
            <person name="Hensen N."/>
            <person name="Bonometti L."/>
            <person name="Westerberg I."/>
            <person name="Brannstrom I.O."/>
            <person name="Guillou S."/>
            <person name="Cros-Aarteil S."/>
            <person name="Calhoun S."/>
            <person name="Haridas S."/>
            <person name="Kuo A."/>
            <person name="Mondo S."/>
            <person name="Pangilinan J."/>
            <person name="Riley R."/>
            <person name="LaButti K."/>
            <person name="Andreopoulos B."/>
            <person name="Lipzen A."/>
            <person name="Chen C."/>
            <person name="Yan M."/>
            <person name="Daum C."/>
            <person name="Ng V."/>
            <person name="Clum A."/>
            <person name="Steindorff A."/>
            <person name="Ohm R.A."/>
            <person name="Martin F."/>
            <person name="Silar P."/>
            <person name="Natvig D.O."/>
            <person name="Lalanne C."/>
            <person name="Gautier V."/>
            <person name="Ament-Velasquez S.L."/>
            <person name="Kruys A."/>
            <person name="Hutchinson M.I."/>
            <person name="Powell A.J."/>
            <person name="Barry K."/>
            <person name="Miller A.N."/>
            <person name="Grigoriev I.V."/>
            <person name="Debuchy R."/>
            <person name="Gladieux P."/>
            <person name="Hiltunen Thoren M."/>
            <person name="Johannesson H."/>
        </authorList>
    </citation>
    <scope>NUCLEOTIDE SEQUENCE</scope>
    <source>
        <strain evidence="8">CBS 508.74</strain>
    </source>
</reference>
<keyword evidence="9" id="KW-1185">Reference proteome</keyword>
<evidence type="ECO:0000256" key="1">
    <source>
        <dbReference type="ARBA" id="ARBA00001974"/>
    </source>
</evidence>
<evidence type="ECO:0000256" key="6">
    <source>
        <dbReference type="SAM" id="Phobius"/>
    </source>
</evidence>
<dbReference type="InterPro" id="IPR050562">
    <property type="entry name" value="FAD_mOase_fung"/>
</dbReference>
<feature type="transmembrane region" description="Helical" evidence="6">
    <location>
        <begin position="464"/>
        <end position="481"/>
    </location>
</feature>
<comment type="cofactor">
    <cofactor evidence="1">
        <name>FAD</name>
        <dbReference type="ChEBI" id="CHEBI:57692"/>
    </cofactor>
</comment>
<dbReference type="Pfam" id="PF01494">
    <property type="entry name" value="FAD_binding_3"/>
    <property type="match status" value="2"/>
</dbReference>
<feature type="transmembrane region" description="Helical" evidence="6">
    <location>
        <begin position="784"/>
        <end position="806"/>
    </location>
</feature>
<evidence type="ECO:0000259" key="7">
    <source>
        <dbReference type="Pfam" id="PF01494"/>
    </source>
</evidence>
<organism evidence="8 9">
    <name type="scientific">Canariomyces notabilis</name>
    <dbReference type="NCBI Taxonomy" id="2074819"/>
    <lineage>
        <taxon>Eukaryota</taxon>
        <taxon>Fungi</taxon>
        <taxon>Dikarya</taxon>
        <taxon>Ascomycota</taxon>
        <taxon>Pezizomycotina</taxon>
        <taxon>Sordariomycetes</taxon>
        <taxon>Sordariomycetidae</taxon>
        <taxon>Sordariales</taxon>
        <taxon>Chaetomiaceae</taxon>
        <taxon>Canariomyces</taxon>
    </lineage>
</organism>
<dbReference type="PANTHER" id="PTHR47356:SF2">
    <property type="entry name" value="FAD-BINDING DOMAIN-CONTAINING PROTEIN-RELATED"/>
    <property type="match status" value="1"/>
</dbReference>
<feature type="transmembrane region" description="Helical" evidence="6">
    <location>
        <begin position="580"/>
        <end position="601"/>
    </location>
</feature>
<keyword evidence="5" id="KW-0560">Oxidoreductase</keyword>
<dbReference type="GO" id="GO:0004497">
    <property type="term" value="F:monooxygenase activity"/>
    <property type="evidence" value="ECO:0007669"/>
    <property type="project" value="InterPro"/>
</dbReference>
<comment type="similarity">
    <text evidence="2">Belongs to the paxM FAD-dependent monooxygenase family.</text>
</comment>
<keyword evidence="4" id="KW-0274">FAD</keyword>
<evidence type="ECO:0000313" key="8">
    <source>
        <dbReference type="EMBL" id="KAK4109830.1"/>
    </source>
</evidence>
<name>A0AAN6QGJ2_9PEZI</name>
<feature type="transmembrane region" description="Helical" evidence="6">
    <location>
        <begin position="653"/>
        <end position="672"/>
    </location>
</feature>
<keyword evidence="6" id="KW-0472">Membrane</keyword>
<dbReference type="GeneID" id="89939934"/>
<evidence type="ECO:0000256" key="3">
    <source>
        <dbReference type="ARBA" id="ARBA00022630"/>
    </source>
</evidence>
<gene>
    <name evidence="8" type="ORF">N656DRAFT_782692</name>
</gene>
<feature type="transmembrane region" description="Helical" evidence="6">
    <location>
        <begin position="693"/>
        <end position="711"/>
    </location>
</feature>
<feature type="domain" description="FAD-binding" evidence="7">
    <location>
        <begin position="14"/>
        <end position="178"/>
    </location>
</feature>
<dbReference type="RefSeq" id="XP_064667400.1">
    <property type="nucleotide sequence ID" value="XM_064815809.1"/>
</dbReference>
<evidence type="ECO:0000313" key="9">
    <source>
        <dbReference type="Proteomes" id="UP001302812"/>
    </source>
</evidence>
<dbReference type="GO" id="GO:0071949">
    <property type="term" value="F:FAD binding"/>
    <property type="evidence" value="ECO:0007669"/>
    <property type="project" value="InterPro"/>
</dbReference>
<feature type="domain" description="FAD-binding" evidence="7">
    <location>
        <begin position="304"/>
        <end position="348"/>
    </location>
</feature>
<feature type="transmembrane region" description="Helical" evidence="6">
    <location>
        <begin position="544"/>
        <end position="560"/>
    </location>
</feature>
<dbReference type="SUPFAM" id="SSF51905">
    <property type="entry name" value="FAD/NAD(P)-binding domain"/>
    <property type="match status" value="1"/>
</dbReference>
<dbReference type="InterPro" id="IPR036188">
    <property type="entry name" value="FAD/NAD-bd_sf"/>
</dbReference>
<protein>
    <submittedName>
        <fullName evidence="8">FAD/NAD(P)-binding domain-containing protein</fullName>
    </submittedName>
</protein>
<keyword evidence="6" id="KW-1133">Transmembrane helix</keyword>
<keyword evidence="3" id="KW-0285">Flavoprotein</keyword>
<dbReference type="InterPro" id="IPR002938">
    <property type="entry name" value="FAD-bd"/>
</dbReference>